<proteinExistence type="predicted"/>
<sequence>MKETSYAKGRILIGTEISDKIEGKIQLLVDGISFVIRVEEEDSFRVVSPPHQVSSSAASRDGEDDEVDMNDSWKKEEKQLGDLAVNGNEEKDDMVNQTKGGVEKGAINAINGNHQKKKLEIEPIPARVLDQTKAVGAINLPEDNNLYSLLPKSAAPFQFNTLEDSHDESSNSTHGLDSIVQDSLSPLQEKSLEYGHPNRHVQPRENQIGENLEQEQEKGLEQEQNSEKMSQTDTNSGFSILLYTQKEAMVVVMVDDQNQDFWKVQFRRVLYDWEREQLQNLVQLLSGIALQH</sequence>
<reference evidence="2" key="1">
    <citation type="submission" date="2020-08" db="EMBL/GenBank/DDBJ databases">
        <title>Plant Genome Project.</title>
        <authorList>
            <person name="Zhang R.-G."/>
        </authorList>
    </citation>
    <scope>NUCLEOTIDE SEQUENCE</scope>
    <source>
        <strain evidence="2">WSP0</strain>
        <tissue evidence="2">Leaf</tissue>
    </source>
</reference>
<name>A0AAV6LCZ3_9ERIC</name>
<dbReference type="Proteomes" id="UP000823749">
    <property type="component" value="Chromosome 2"/>
</dbReference>
<organism evidence="2 3">
    <name type="scientific">Rhododendron griersonianum</name>
    <dbReference type="NCBI Taxonomy" id="479676"/>
    <lineage>
        <taxon>Eukaryota</taxon>
        <taxon>Viridiplantae</taxon>
        <taxon>Streptophyta</taxon>
        <taxon>Embryophyta</taxon>
        <taxon>Tracheophyta</taxon>
        <taxon>Spermatophyta</taxon>
        <taxon>Magnoliopsida</taxon>
        <taxon>eudicotyledons</taxon>
        <taxon>Gunneridae</taxon>
        <taxon>Pentapetalae</taxon>
        <taxon>asterids</taxon>
        <taxon>Ericales</taxon>
        <taxon>Ericaceae</taxon>
        <taxon>Ericoideae</taxon>
        <taxon>Rhodoreae</taxon>
        <taxon>Rhododendron</taxon>
    </lineage>
</organism>
<dbReference type="AlphaFoldDB" id="A0AAV6LCZ3"/>
<evidence type="ECO:0000313" key="2">
    <source>
        <dbReference type="EMBL" id="KAG5562519.1"/>
    </source>
</evidence>
<gene>
    <name evidence="2" type="ORF">RHGRI_005296</name>
</gene>
<keyword evidence="3" id="KW-1185">Reference proteome</keyword>
<protein>
    <submittedName>
        <fullName evidence="2">Uncharacterized protein</fullName>
    </submittedName>
</protein>
<feature type="region of interest" description="Disordered" evidence="1">
    <location>
        <begin position="45"/>
        <end position="71"/>
    </location>
</feature>
<evidence type="ECO:0000313" key="3">
    <source>
        <dbReference type="Proteomes" id="UP000823749"/>
    </source>
</evidence>
<evidence type="ECO:0000256" key="1">
    <source>
        <dbReference type="SAM" id="MobiDB-lite"/>
    </source>
</evidence>
<comment type="caution">
    <text evidence="2">The sequence shown here is derived from an EMBL/GenBank/DDBJ whole genome shotgun (WGS) entry which is preliminary data.</text>
</comment>
<dbReference type="EMBL" id="JACTNZ010000002">
    <property type="protein sequence ID" value="KAG5562519.1"/>
    <property type="molecule type" value="Genomic_DNA"/>
</dbReference>
<feature type="region of interest" description="Disordered" evidence="1">
    <location>
        <begin position="214"/>
        <end position="233"/>
    </location>
</feature>
<accession>A0AAV6LCZ3</accession>